<gene>
    <name evidence="1" type="ORF">SLS55_005508</name>
</gene>
<dbReference type="PANTHER" id="PTHR14614:SF130">
    <property type="entry name" value="PROTEIN-LYSINE N-METHYLTRANSFERASE EEF2KMT"/>
    <property type="match status" value="1"/>
</dbReference>
<reference evidence="1 2" key="1">
    <citation type="submission" date="2024-02" db="EMBL/GenBank/DDBJ databases">
        <title>De novo assembly and annotation of 12 fungi associated with fruit tree decline syndrome in Ontario, Canada.</title>
        <authorList>
            <person name="Sulman M."/>
            <person name="Ellouze W."/>
            <person name="Ilyukhin E."/>
        </authorList>
    </citation>
    <scope>NUCLEOTIDE SEQUENCE [LARGE SCALE GENOMIC DNA]</scope>
    <source>
        <strain evidence="1 2">FDS-637</strain>
    </source>
</reference>
<dbReference type="Gene3D" id="3.40.50.150">
    <property type="entry name" value="Vaccinia Virus protein VP39"/>
    <property type="match status" value="1"/>
</dbReference>
<name>A0ABR3CGK9_9PEZI</name>
<dbReference type="InterPro" id="IPR029063">
    <property type="entry name" value="SAM-dependent_MTases_sf"/>
</dbReference>
<proteinExistence type="predicted"/>
<organism evidence="1 2">
    <name type="scientific">Diplodia seriata</name>
    <dbReference type="NCBI Taxonomy" id="420778"/>
    <lineage>
        <taxon>Eukaryota</taxon>
        <taxon>Fungi</taxon>
        <taxon>Dikarya</taxon>
        <taxon>Ascomycota</taxon>
        <taxon>Pezizomycotina</taxon>
        <taxon>Dothideomycetes</taxon>
        <taxon>Dothideomycetes incertae sedis</taxon>
        <taxon>Botryosphaeriales</taxon>
        <taxon>Botryosphaeriaceae</taxon>
        <taxon>Diplodia</taxon>
    </lineage>
</organism>
<evidence type="ECO:0000313" key="1">
    <source>
        <dbReference type="EMBL" id="KAL0259768.1"/>
    </source>
</evidence>
<dbReference type="PANTHER" id="PTHR14614">
    <property type="entry name" value="HEPATOCELLULAR CARCINOMA-ASSOCIATED ANTIGEN"/>
    <property type="match status" value="1"/>
</dbReference>
<comment type="caution">
    <text evidence="1">The sequence shown here is derived from an EMBL/GenBank/DDBJ whole genome shotgun (WGS) entry which is preliminary data.</text>
</comment>
<protein>
    <submittedName>
        <fullName evidence="1">Uncharacterized protein</fullName>
    </submittedName>
</protein>
<dbReference type="GeneID" id="92009593"/>
<dbReference type="SUPFAM" id="SSF53335">
    <property type="entry name" value="S-adenosyl-L-methionine-dependent methyltransferases"/>
    <property type="match status" value="1"/>
</dbReference>
<sequence>MQVSSGEMQALEVFRAQYFQLLDPAQLRWPEAQLLKRPDVQAWLFAKMFDRDSIQYPPPERFQMRVLKRLVSTIEKAIDNPEEDIVPGCFKKSYVTYSFGNDRAVTLLESRAVISSSGTTGLRTWEAALHLGAYLASEGGRQWVRGKRVLELGAGTGLLSILCTKHLQATKATATDGDEGVVDSIKTNLFLNGLDAPGGTDSIVLRWGWSWALEESLYYEGSKDQYDVVLGADVTYDKSVIPVLVSTLADLLQHQPSLQILIAATIRNEQTFEAFDVACRTSSLHQPPKANRIGSTPG</sequence>
<evidence type="ECO:0000313" key="2">
    <source>
        <dbReference type="Proteomes" id="UP001430584"/>
    </source>
</evidence>
<dbReference type="EMBL" id="JAJVCZ030000005">
    <property type="protein sequence ID" value="KAL0259768.1"/>
    <property type="molecule type" value="Genomic_DNA"/>
</dbReference>
<dbReference type="InterPro" id="IPR019410">
    <property type="entry name" value="Methyltransf_16"/>
</dbReference>
<dbReference type="RefSeq" id="XP_066632797.1">
    <property type="nucleotide sequence ID" value="XM_066776955.1"/>
</dbReference>
<accession>A0ABR3CGK9</accession>
<dbReference type="Pfam" id="PF10294">
    <property type="entry name" value="Methyltransf_16"/>
    <property type="match status" value="1"/>
</dbReference>
<keyword evidence="2" id="KW-1185">Reference proteome</keyword>
<dbReference type="Proteomes" id="UP001430584">
    <property type="component" value="Unassembled WGS sequence"/>
</dbReference>